<accession>A0A9D4KXM6</accession>
<keyword evidence="2" id="KW-1185">Reference proteome</keyword>
<sequence>MVRDTTCACSNCPIDKGFIWSENNVCGWRKEILSKTEEDYQNKAAENVAFENEDFVPAYTQHSDRENECDTVEEEITKEEFVAAKYDGETYIGKVLNIDEGLFEIIFIEHGKKSER</sequence>
<organism evidence="1 2">
    <name type="scientific">Dreissena polymorpha</name>
    <name type="common">Zebra mussel</name>
    <name type="synonym">Mytilus polymorpha</name>
    <dbReference type="NCBI Taxonomy" id="45954"/>
    <lineage>
        <taxon>Eukaryota</taxon>
        <taxon>Metazoa</taxon>
        <taxon>Spiralia</taxon>
        <taxon>Lophotrochozoa</taxon>
        <taxon>Mollusca</taxon>
        <taxon>Bivalvia</taxon>
        <taxon>Autobranchia</taxon>
        <taxon>Heteroconchia</taxon>
        <taxon>Euheterodonta</taxon>
        <taxon>Imparidentia</taxon>
        <taxon>Neoheterodontei</taxon>
        <taxon>Myida</taxon>
        <taxon>Dreissenoidea</taxon>
        <taxon>Dreissenidae</taxon>
        <taxon>Dreissena</taxon>
    </lineage>
</organism>
<dbReference type="AlphaFoldDB" id="A0A9D4KXM6"/>
<evidence type="ECO:0000313" key="1">
    <source>
        <dbReference type="EMBL" id="KAH3847806.1"/>
    </source>
</evidence>
<gene>
    <name evidence="1" type="ORF">DPMN_090136</name>
</gene>
<dbReference type="EMBL" id="JAIWYP010000003">
    <property type="protein sequence ID" value="KAH3847806.1"/>
    <property type="molecule type" value="Genomic_DNA"/>
</dbReference>
<comment type="caution">
    <text evidence="1">The sequence shown here is derived from an EMBL/GenBank/DDBJ whole genome shotgun (WGS) entry which is preliminary data.</text>
</comment>
<dbReference type="Proteomes" id="UP000828390">
    <property type="component" value="Unassembled WGS sequence"/>
</dbReference>
<proteinExistence type="predicted"/>
<reference evidence="1" key="1">
    <citation type="journal article" date="2019" name="bioRxiv">
        <title>The Genome of the Zebra Mussel, Dreissena polymorpha: A Resource for Invasive Species Research.</title>
        <authorList>
            <person name="McCartney M.A."/>
            <person name="Auch B."/>
            <person name="Kono T."/>
            <person name="Mallez S."/>
            <person name="Zhang Y."/>
            <person name="Obille A."/>
            <person name="Becker A."/>
            <person name="Abrahante J.E."/>
            <person name="Garbe J."/>
            <person name="Badalamenti J.P."/>
            <person name="Herman A."/>
            <person name="Mangelson H."/>
            <person name="Liachko I."/>
            <person name="Sullivan S."/>
            <person name="Sone E.D."/>
            <person name="Koren S."/>
            <person name="Silverstein K.A.T."/>
            <person name="Beckman K.B."/>
            <person name="Gohl D.M."/>
        </authorList>
    </citation>
    <scope>NUCLEOTIDE SEQUENCE</scope>
    <source>
        <strain evidence="1">Duluth1</strain>
        <tissue evidence="1">Whole animal</tissue>
    </source>
</reference>
<evidence type="ECO:0000313" key="2">
    <source>
        <dbReference type="Proteomes" id="UP000828390"/>
    </source>
</evidence>
<reference evidence="1" key="2">
    <citation type="submission" date="2020-11" db="EMBL/GenBank/DDBJ databases">
        <authorList>
            <person name="McCartney M.A."/>
            <person name="Auch B."/>
            <person name="Kono T."/>
            <person name="Mallez S."/>
            <person name="Becker A."/>
            <person name="Gohl D.M."/>
            <person name="Silverstein K.A.T."/>
            <person name="Koren S."/>
            <person name="Bechman K.B."/>
            <person name="Herman A."/>
            <person name="Abrahante J.E."/>
            <person name="Garbe J."/>
        </authorList>
    </citation>
    <scope>NUCLEOTIDE SEQUENCE</scope>
    <source>
        <strain evidence="1">Duluth1</strain>
        <tissue evidence="1">Whole animal</tissue>
    </source>
</reference>
<name>A0A9D4KXM6_DREPO</name>
<protein>
    <submittedName>
        <fullName evidence="1">Uncharacterized protein</fullName>
    </submittedName>
</protein>